<keyword evidence="1" id="KW-1003">Cell membrane</keyword>
<dbReference type="InterPro" id="IPR013685">
    <property type="entry name" value="POTRA_FtsQ_type"/>
</dbReference>
<evidence type="ECO:0000256" key="2">
    <source>
        <dbReference type="ARBA" id="ARBA00022618"/>
    </source>
</evidence>
<dbReference type="EMBL" id="FUHU01000038">
    <property type="protein sequence ID" value="SJM63392.1"/>
    <property type="molecule type" value="Genomic_DNA"/>
</dbReference>
<feature type="region of interest" description="Disordered" evidence="6">
    <location>
        <begin position="1"/>
        <end position="72"/>
    </location>
</feature>
<feature type="compositionally biased region" description="Basic and acidic residues" evidence="6">
    <location>
        <begin position="32"/>
        <end position="61"/>
    </location>
</feature>
<evidence type="ECO:0000313" key="11">
    <source>
        <dbReference type="Proteomes" id="UP000195787"/>
    </source>
</evidence>
<evidence type="ECO:0000256" key="3">
    <source>
        <dbReference type="ARBA" id="ARBA00022692"/>
    </source>
</evidence>
<dbReference type="Pfam" id="PF03799">
    <property type="entry name" value="FtsQ_DivIB_C"/>
    <property type="match status" value="1"/>
</dbReference>
<keyword evidence="11" id="KW-1185">Reference proteome</keyword>
<keyword evidence="2 10" id="KW-0132">Cell division</keyword>
<feature type="transmembrane region" description="Helical" evidence="7">
    <location>
        <begin position="82"/>
        <end position="103"/>
    </location>
</feature>
<protein>
    <submittedName>
        <fullName evidence="10">Cell division protein FtsQ</fullName>
    </submittedName>
</protein>
<accession>A0A1R4G5V5</accession>
<dbReference type="InterPro" id="IPR005548">
    <property type="entry name" value="Cell_div_FtsQ/DivIB_C"/>
</dbReference>
<evidence type="ECO:0000256" key="7">
    <source>
        <dbReference type="SAM" id="Phobius"/>
    </source>
</evidence>
<evidence type="ECO:0000256" key="5">
    <source>
        <dbReference type="ARBA" id="ARBA00023306"/>
    </source>
</evidence>
<keyword evidence="5" id="KW-0131">Cell cycle</keyword>
<dbReference type="GO" id="GO:0051301">
    <property type="term" value="P:cell division"/>
    <property type="evidence" value="ECO:0007669"/>
    <property type="project" value="UniProtKB-KW"/>
</dbReference>
<dbReference type="GeneID" id="303173331"/>
<dbReference type="RefSeq" id="WP_086992203.1">
    <property type="nucleotide sequence ID" value="NZ_FUHU01000038.1"/>
</dbReference>
<dbReference type="InterPro" id="IPR050487">
    <property type="entry name" value="FtsQ_DivIB"/>
</dbReference>
<dbReference type="Pfam" id="PF08478">
    <property type="entry name" value="POTRA_1"/>
    <property type="match status" value="1"/>
</dbReference>
<dbReference type="Proteomes" id="UP000195787">
    <property type="component" value="Unassembled WGS sequence"/>
</dbReference>
<evidence type="ECO:0000256" key="1">
    <source>
        <dbReference type="ARBA" id="ARBA00022475"/>
    </source>
</evidence>
<sequence length="297" mass="32364">MRRPEVPARSTSTRSASSKSTPRRSNAEQVDAELRESERARLREAQAEQAEQERELREASRQRRRAERAQARRFTAGRRRRLKAWGIGAGVVIVAIGILIALVTTPIMSVREIRVEGTDRVSEEQIVAALEGQLDKPIALVSEEEIGEALQQFTSLESYAVDLLPPSTLLIRIQERIPVAVDENGHLLDAAGVSLGEPRDGEGDLPTIVGVAADTAEFEAVASVLKNLSPFMLEHVAEITASSSQSIQLKTEGGEMIVWGGPDQSRLKSDTVQALLQSDAVKGKTIDVSAPEHPVVR</sequence>
<name>A0A1R4G5V5_9MICO</name>
<evidence type="ECO:0000313" key="10">
    <source>
        <dbReference type="EMBL" id="SJM63392.1"/>
    </source>
</evidence>
<reference evidence="10 11" key="1">
    <citation type="submission" date="2017-02" db="EMBL/GenBank/DDBJ databases">
        <authorList>
            <person name="Peterson S.W."/>
        </authorList>
    </citation>
    <scope>NUCLEOTIDE SEQUENCE [LARGE SCALE GENOMIC DNA]</scope>
    <source>
        <strain evidence="10 11">LMG 22410</strain>
    </source>
</reference>
<feature type="compositionally biased region" description="Low complexity" evidence="6">
    <location>
        <begin position="7"/>
        <end position="24"/>
    </location>
</feature>
<gene>
    <name evidence="10" type="ORF">CZ674_08915</name>
</gene>
<keyword evidence="3 7" id="KW-0812">Transmembrane</keyword>
<dbReference type="OrthoDB" id="4793367at2"/>
<proteinExistence type="predicted"/>
<evidence type="ECO:0000256" key="4">
    <source>
        <dbReference type="ARBA" id="ARBA00022989"/>
    </source>
</evidence>
<feature type="domain" description="Cell division protein FtsQ/DivIB C-terminal" evidence="8">
    <location>
        <begin position="180"/>
        <end position="287"/>
    </location>
</feature>
<evidence type="ECO:0000259" key="8">
    <source>
        <dbReference type="Pfam" id="PF03799"/>
    </source>
</evidence>
<evidence type="ECO:0000259" key="9">
    <source>
        <dbReference type="Pfam" id="PF08478"/>
    </source>
</evidence>
<dbReference type="Gene3D" id="3.10.20.310">
    <property type="entry name" value="membrane protein fhac"/>
    <property type="match status" value="1"/>
</dbReference>
<dbReference type="PANTHER" id="PTHR37820">
    <property type="entry name" value="CELL DIVISION PROTEIN DIVIB"/>
    <property type="match status" value="1"/>
</dbReference>
<keyword evidence="7" id="KW-0472">Membrane</keyword>
<organism evidence="10 11">
    <name type="scientific">Agrococcus casei LMG 22410</name>
    <dbReference type="NCBI Taxonomy" id="1255656"/>
    <lineage>
        <taxon>Bacteria</taxon>
        <taxon>Bacillati</taxon>
        <taxon>Actinomycetota</taxon>
        <taxon>Actinomycetes</taxon>
        <taxon>Micrococcales</taxon>
        <taxon>Microbacteriaceae</taxon>
        <taxon>Agrococcus</taxon>
    </lineage>
</organism>
<dbReference type="AlphaFoldDB" id="A0A1R4G5V5"/>
<dbReference type="GO" id="GO:0005886">
    <property type="term" value="C:plasma membrane"/>
    <property type="evidence" value="ECO:0007669"/>
    <property type="project" value="TreeGrafter"/>
</dbReference>
<evidence type="ECO:0000256" key="6">
    <source>
        <dbReference type="SAM" id="MobiDB-lite"/>
    </source>
</evidence>
<keyword evidence="4 7" id="KW-1133">Transmembrane helix</keyword>
<dbReference type="PANTHER" id="PTHR37820:SF1">
    <property type="entry name" value="CELL DIVISION PROTEIN FTSQ"/>
    <property type="match status" value="1"/>
</dbReference>
<feature type="domain" description="POTRA" evidence="9">
    <location>
        <begin position="109"/>
        <end position="176"/>
    </location>
</feature>